<gene>
    <name evidence="2" type="ORF">R28058_20951</name>
</gene>
<feature type="transmembrane region" description="Helical" evidence="1">
    <location>
        <begin position="187"/>
        <end position="208"/>
    </location>
</feature>
<keyword evidence="1" id="KW-0472">Membrane</keyword>
<evidence type="ECO:0000313" key="3">
    <source>
        <dbReference type="Proteomes" id="UP000049127"/>
    </source>
</evidence>
<evidence type="ECO:0000256" key="1">
    <source>
        <dbReference type="SAM" id="Phobius"/>
    </source>
</evidence>
<name>A0A0C7QUQ6_PARSO</name>
<reference evidence="3" key="1">
    <citation type="submission" date="2015-01" db="EMBL/GenBank/DDBJ databases">
        <authorList>
            <person name="Aslett M.A."/>
            <person name="De Silva N."/>
        </authorList>
    </citation>
    <scope>NUCLEOTIDE SEQUENCE [LARGE SCALE GENOMIC DNA]</scope>
    <source>
        <strain evidence="3">R28058</strain>
    </source>
</reference>
<feature type="transmembrane region" description="Helical" evidence="1">
    <location>
        <begin position="18"/>
        <end position="38"/>
    </location>
</feature>
<proteinExistence type="predicted"/>
<dbReference type="OrthoDB" id="1751619at2"/>
<dbReference type="RefSeq" id="WP_055336138.1">
    <property type="nucleotide sequence ID" value="NZ_CDNF01000014.1"/>
</dbReference>
<feature type="transmembrane region" description="Helical" evidence="1">
    <location>
        <begin position="120"/>
        <end position="147"/>
    </location>
</feature>
<protein>
    <submittedName>
        <fullName evidence="2">ABC transporter multidrug-family permease</fullName>
    </submittedName>
</protein>
<dbReference type="EMBL" id="CEKZ01000003">
    <property type="protein sequence ID" value="CEQ04362.1"/>
    <property type="molecule type" value="Genomic_DNA"/>
</dbReference>
<feature type="transmembrane region" description="Helical" evidence="1">
    <location>
        <begin position="246"/>
        <end position="268"/>
    </location>
</feature>
<feature type="transmembrane region" description="Helical" evidence="1">
    <location>
        <begin position="215"/>
        <end position="234"/>
    </location>
</feature>
<organism evidence="2 3">
    <name type="scientific">Paraclostridium sordellii</name>
    <name type="common">Clostridium sordellii</name>
    <dbReference type="NCBI Taxonomy" id="1505"/>
    <lineage>
        <taxon>Bacteria</taxon>
        <taxon>Bacillati</taxon>
        <taxon>Bacillota</taxon>
        <taxon>Clostridia</taxon>
        <taxon>Peptostreptococcales</taxon>
        <taxon>Peptostreptococcaceae</taxon>
        <taxon>Paraclostridium</taxon>
    </lineage>
</organism>
<keyword evidence="1" id="KW-1133">Transmembrane helix</keyword>
<dbReference type="Proteomes" id="UP000049127">
    <property type="component" value="Unassembled WGS sequence"/>
</dbReference>
<sequence>MNKLFTLYDIEFKRIYKLYAALICMLFIGNLVGVVISVKNSVESISLNNNLPPNLNILKTNLGLDFINDIIIGDIYMYGSFALAVSVLICLFYAFIIWYRDYFSKCKTIYTLLTLPKQRFNVYLAKLMTVVIMIYGVIVSQILFWYIDLNIVKHIAKIGSPGFVNVFKNIMNAGSQINIVSPNIVEFFMLDIIGVILAVIVIFTAVLIERCTKKIGIILGAVYILLSVFGYIYIIVLSRTLMINLLFWHIIYYIFLLCISLFISYYLINNKISV</sequence>
<feature type="transmembrane region" description="Helical" evidence="1">
    <location>
        <begin position="75"/>
        <end position="99"/>
    </location>
</feature>
<accession>A0A0C7QUQ6</accession>
<keyword evidence="1" id="KW-0812">Transmembrane</keyword>
<evidence type="ECO:0000313" key="2">
    <source>
        <dbReference type="EMBL" id="CEQ04362.1"/>
    </source>
</evidence>
<dbReference type="AlphaFoldDB" id="A0A0C7QUQ6"/>